<organism evidence="1 2">
    <name type="scientific">Actinokineospora xionganensis</name>
    <dbReference type="NCBI Taxonomy" id="2684470"/>
    <lineage>
        <taxon>Bacteria</taxon>
        <taxon>Bacillati</taxon>
        <taxon>Actinomycetota</taxon>
        <taxon>Actinomycetes</taxon>
        <taxon>Pseudonocardiales</taxon>
        <taxon>Pseudonocardiaceae</taxon>
        <taxon>Actinokineospora</taxon>
    </lineage>
</organism>
<comment type="caution">
    <text evidence="1">The sequence shown here is derived from an EMBL/GenBank/DDBJ whole genome shotgun (WGS) entry which is preliminary data.</text>
</comment>
<protein>
    <submittedName>
        <fullName evidence="1">Uncharacterized protein</fullName>
    </submittedName>
</protein>
<evidence type="ECO:0000313" key="2">
    <source>
        <dbReference type="Proteomes" id="UP000734823"/>
    </source>
</evidence>
<proteinExistence type="predicted"/>
<reference evidence="1 2" key="1">
    <citation type="submission" date="2020-06" db="EMBL/GenBank/DDBJ databases">
        <title>Actinokineospora xiongansis sp. nov., isolated from soil of Baiyangdian.</title>
        <authorList>
            <person name="Zhang X."/>
        </authorList>
    </citation>
    <scope>NUCLEOTIDE SEQUENCE [LARGE SCALE GENOMIC DNA]</scope>
    <source>
        <strain evidence="1 2">HBU206404</strain>
    </source>
</reference>
<name>A0ABR7LF39_9PSEU</name>
<gene>
    <name evidence="1" type="ORF">GPZ80_29405</name>
</gene>
<dbReference type="EMBL" id="JABVED010000027">
    <property type="protein sequence ID" value="MBC6451284.1"/>
    <property type="molecule type" value="Genomic_DNA"/>
</dbReference>
<accession>A0ABR7LF39</accession>
<evidence type="ECO:0000313" key="1">
    <source>
        <dbReference type="EMBL" id="MBC6451284.1"/>
    </source>
</evidence>
<dbReference type="RefSeq" id="WP_187224363.1">
    <property type="nucleotide sequence ID" value="NZ_JABVED010000027.1"/>
</dbReference>
<dbReference type="Proteomes" id="UP000734823">
    <property type="component" value="Unassembled WGS sequence"/>
</dbReference>
<keyword evidence="2" id="KW-1185">Reference proteome</keyword>
<sequence>MLPPSELAKYFQTAGATGIDAAFVMSRLLWRLGIGELANLEGEGWALLGQGNHVLWSERRGVHEARRWSLKRKFGSR</sequence>